<feature type="domain" description="SCP" evidence="3">
    <location>
        <begin position="109"/>
        <end position="223"/>
    </location>
</feature>
<dbReference type="OrthoDB" id="9783944at2"/>
<accession>A0A9X2S4V0</accession>
<keyword evidence="2" id="KW-0732">Signal</keyword>
<dbReference type="RefSeq" id="WP_042680660.1">
    <property type="nucleotide sequence ID" value="NZ_CABKTM010000020.1"/>
</dbReference>
<evidence type="ECO:0000313" key="5">
    <source>
        <dbReference type="Proteomes" id="UP001142078"/>
    </source>
</evidence>
<feature type="signal peptide" evidence="2">
    <location>
        <begin position="1"/>
        <end position="27"/>
    </location>
</feature>
<comment type="caution">
    <text evidence="4">The sequence shown here is derived from an EMBL/GenBank/DDBJ whole genome shotgun (WGS) entry which is preliminary data.</text>
</comment>
<dbReference type="SUPFAM" id="SSF55797">
    <property type="entry name" value="PR-1-like"/>
    <property type="match status" value="1"/>
</dbReference>
<dbReference type="EMBL" id="JANJZL010000003">
    <property type="protein sequence ID" value="MCR2043873.1"/>
    <property type="molecule type" value="Genomic_DNA"/>
</dbReference>
<evidence type="ECO:0000256" key="1">
    <source>
        <dbReference type="SAM" id="MobiDB-lite"/>
    </source>
</evidence>
<dbReference type="InterPro" id="IPR014044">
    <property type="entry name" value="CAP_dom"/>
</dbReference>
<reference evidence="4" key="1">
    <citation type="submission" date="2022-07" db="EMBL/GenBank/DDBJ databases">
        <title>Enhanced cultured diversity of the mouse gut microbiota enables custom-made synthetic communities.</title>
        <authorList>
            <person name="Afrizal A."/>
        </authorList>
    </citation>
    <scope>NUCLEOTIDE SEQUENCE</scope>
    <source>
        <strain evidence="4">DSM 29482</strain>
    </source>
</reference>
<keyword evidence="5" id="KW-1185">Reference proteome</keyword>
<dbReference type="Proteomes" id="UP001142078">
    <property type="component" value="Unassembled WGS sequence"/>
</dbReference>
<protein>
    <submittedName>
        <fullName evidence="4">CAP domain-containing protein</fullName>
    </submittedName>
</protein>
<feature type="region of interest" description="Disordered" evidence="1">
    <location>
        <begin position="69"/>
        <end position="92"/>
    </location>
</feature>
<dbReference type="Gene3D" id="3.40.33.10">
    <property type="entry name" value="CAP"/>
    <property type="match status" value="1"/>
</dbReference>
<evidence type="ECO:0000256" key="2">
    <source>
        <dbReference type="SAM" id="SignalP"/>
    </source>
</evidence>
<feature type="compositionally biased region" description="Basic and acidic residues" evidence="1">
    <location>
        <begin position="69"/>
        <end position="79"/>
    </location>
</feature>
<dbReference type="PANTHER" id="PTHR31157:SF1">
    <property type="entry name" value="SCP DOMAIN-CONTAINING PROTEIN"/>
    <property type="match status" value="1"/>
</dbReference>
<feature type="chain" id="PRO_5040760576" evidence="2">
    <location>
        <begin position="28"/>
        <end position="225"/>
    </location>
</feature>
<dbReference type="Pfam" id="PF00188">
    <property type="entry name" value="CAP"/>
    <property type="match status" value="1"/>
</dbReference>
<dbReference type="CDD" id="cd05379">
    <property type="entry name" value="CAP_bacterial"/>
    <property type="match status" value="1"/>
</dbReference>
<organism evidence="4 5">
    <name type="scientific">Anaerosalibacter massiliensis</name>
    <dbReference type="NCBI Taxonomy" id="1347392"/>
    <lineage>
        <taxon>Bacteria</taxon>
        <taxon>Bacillati</taxon>
        <taxon>Bacillota</taxon>
        <taxon>Tissierellia</taxon>
        <taxon>Tissierellales</taxon>
        <taxon>Sporanaerobacteraceae</taxon>
        <taxon>Anaerosalibacter</taxon>
    </lineage>
</organism>
<dbReference type="AlphaFoldDB" id="A0A9X2S4V0"/>
<gene>
    <name evidence="4" type="ORF">NSA23_07035</name>
</gene>
<name>A0A9X2S4V0_9FIRM</name>
<sequence length="225" mass="25097">MKNNIKKCLLSLTVAAFLISPISLAHAANSTTGKSCPTTRCNYKTNINLKNCLTKYTCGDNYTQKLDQCKNSKEDKVSTEENNTTKPVEKETNENIQTSANAEELEVVKLVNIERKKAGLSPLTHSDELSKVARVKSQDMADKNYFDHNSPTYKDPFTMMKNFGIKYRQAGENIAKGYSSADSVVKGWMNSPGHRANILNPNFNKIGVGYVNKGGTTYWTQMFTD</sequence>
<dbReference type="PANTHER" id="PTHR31157">
    <property type="entry name" value="SCP DOMAIN-CONTAINING PROTEIN"/>
    <property type="match status" value="1"/>
</dbReference>
<proteinExistence type="predicted"/>
<evidence type="ECO:0000313" key="4">
    <source>
        <dbReference type="EMBL" id="MCR2043873.1"/>
    </source>
</evidence>
<evidence type="ECO:0000259" key="3">
    <source>
        <dbReference type="Pfam" id="PF00188"/>
    </source>
</evidence>
<dbReference type="InterPro" id="IPR014258">
    <property type="entry name" value="CAP_domain_YkwD-like"/>
</dbReference>
<dbReference type="InterPro" id="IPR035940">
    <property type="entry name" value="CAP_sf"/>
</dbReference>
<dbReference type="NCBIfam" id="TIGR02909">
    <property type="entry name" value="spore_YkwD"/>
    <property type="match status" value="1"/>
</dbReference>